<name>A0A3A9KKU2_9BACI</name>
<sequence>MKYYGGDIMSRENRLNKNLSIQSEHGKDYSEKSTHLKQLLISSIVTGDMGLFQQVKNQAEQIEDIKVIINEEIDVQRLYIASTVASFVEIAIKQGLPKDVAENAKRKYFVNIAHCDSKVELEQYYYKVVEELITGMKKYSMKKYSPIVKMAIENIHNNKFHSIFAKDIALAINSNRSYLSKKFKEETESTITDYIHKVKIDFAIELMETNFYKFNEVADLLGYTSYSYFSRVFKKIYKKTPYEYMESPKN</sequence>
<evidence type="ECO:0000256" key="3">
    <source>
        <dbReference type="ARBA" id="ARBA00023163"/>
    </source>
</evidence>
<dbReference type="Proteomes" id="UP000281498">
    <property type="component" value="Unassembled WGS sequence"/>
</dbReference>
<dbReference type="PROSITE" id="PS01124">
    <property type="entry name" value="HTH_ARAC_FAMILY_2"/>
    <property type="match status" value="1"/>
</dbReference>
<dbReference type="InterPro" id="IPR009057">
    <property type="entry name" value="Homeodomain-like_sf"/>
</dbReference>
<keyword evidence="3" id="KW-0804">Transcription</keyword>
<dbReference type="GO" id="GO:0043565">
    <property type="term" value="F:sequence-specific DNA binding"/>
    <property type="evidence" value="ECO:0007669"/>
    <property type="project" value="InterPro"/>
</dbReference>
<keyword evidence="1" id="KW-0805">Transcription regulation</keyword>
<comment type="caution">
    <text evidence="5">The sequence shown here is derived from an EMBL/GenBank/DDBJ whole genome shotgun (WGS) entry which is preliminary data.</text>
</comment>
<feature type="domain" description="HTH araC/xylS-type" evidence="4">
    <location>
        <begin position="145"/>
        <end position="247"/>
    </location>
</feature>
<reference evidence="5 6" key="1">
    <citation type="submission" date="2017-10" db="EMBL/GenBank/DDBJ databases">
        <title>Bacillus sp. nov., a halophilic bacterium isolated from a Keqin Lake.</title>
        <authorList>
            <person name="Wang H."/>
        </authorList>
    </citation>
    <scope>NUCLEOTIDE SEQUENCE [LARGE SCALE GENOMIC DNA]</scope>
    <source>
        <strain evidence="5 6">KCTC 13187</strain>
    </source>
</reference>
<dbReference type="SMART" id="SM00342">
    <property type="entry name" value="HTH_ARAC"/>
    <property type="match status" value="1"/>
</dbReference>
<evidence type="ECO:0000256" key="1">
    <source>
        <dbReference type="ARBA" id="ARBA00023015"/>
    </source>
</evidence>
<keyword evidence="6" id="KW-1185">Reference proteome</keyword>
<gene>
    <name evidence="5" type="ORF">CR203_20110</name>
</gene>
<proteinExistence type="predicted"/>
<dbReference type="InterPro" id="IPR018060">
    <property type="entry name" value="HTH_AraC"/>
</dbReference>
<keyword evidence="2" id="KW-0238">DNA-binding</keyword>
<dbReference type="PANTHER" id="PTHR43280">
    <property type="entry name" value="ARAC-FAMILY TRANSCRIPTIONAL REGULATOR"/>
    <property type="match status" value="1"/>
</dbReference>
<dbReference type="PANTHER" id="PTHR43280:SF34">
    <property type="entry name" value="ARAC-FAMILY TRANSCRIPTIONAL REGULATOR"/>
    <property type="match status" value="1"/>
</dbReference>
<evidence type="ECO:0000256" key="2">
    <source>
        <dbReference type="ARBA" id="ARBA00023125"/>
    </source>
</evidence>
<protein>
    <recommendedName>
        <fullName evidence="4">HTH araC/xylS-type domain-containing protein</fullName>
    </recommendedName>
</protein>
<dbReference type="PROSITE" id="PS00041">
    <property type="entry name" value="HTH_ARAC_FAMILY_1"/>
    <property type="match status" value="1"/>
</dbReference>
<evidence type="ECO:0000313" key="6">
    <source>
        <dbReference type="Proteomes" id="UP000281498"/>
    </source>
</evidence>
<dbReference type="OrthoDB" id="247151at2"/>
<dbReference type="SUPFAM" id="SSF46689">
    <property type="entry name" value="Homeodomain-like"/>
    <property type="match status" value="1"/>
</dbReference>
<dbReference type="GO" id="GO:0003700">
    <property type="term" value="F:DNA-binding transcription factor activity"/>
    <property type="evidence" value="ECO:0007669"/>
    <property type="project" value="InterPro"/>
</dbReference>
<dbReference type="Pfam" id="PF12833">
    <property type="entry name" value="HTH_18"/>
    <property type="match status" value="1"/>
</dbReference>
<dbReference type="InterPro" id="IPR018062">
    <property type="entry name" value="HTH_AraC-typ_CS"/>
</dbReference>
<organism evidence="5 6">
    <name type="scientific">Salipaludibacillus neizhouensis</name>
    <dbReference type="NCBI Taxonomy" id="885475"/>
    <lineage>
        <taxon>Bacteria</taxon>
        <taxon>Bacillati</taxon>
        <taxon>Bacillota</taxon>
        <taxon>Bacilli</taxon>
        <taxon>Bacillales</taxon>
        <taxon>Bacillaceae</taxon>
    </lineage>
</organism>
<dbReference type="Gene3D" id="1.10.10.60">
    <property type="entry name" value="Homeodomain-like"/>
    <property type="match status" value="2"/>
</dbReference>
<evidence type="ECO:0000259" key="4">
    <source>
        <dbReference type="PROSITE" id="PS01124"/>
    </source>
</evidence>
<evidence type="ECO:0000313" key="5">
    <source>
        <dbReference type="EMBL" id="RKL65506.1"/>
    </source>
</evidence>
<dbReference type="EMBL" id="PDOE01000015">
    <property type="protein sequence ID" value="RKL65506.1"/>
    <property type="molecule type" value="Genomic_DNA"/>
</dbReference>
<accession>A0A3A9KKU2</accession>
<dbReference type="AlphaFoldDB" id="A0A3A9KKU2"/>